<evidence type="ECO:0000256" key="3">
    <source>
        <dbReference type="ARBA" id="ARBA00023157"/>
    </source>
</evidence>
<dbReference type="PRINTS" id="PR00004">
    <property type="entry name" value="ANAPHYLATOXN"/>
</dbReference>
<name>A0ABR3NXJ5_9TELE</name>
<dbReference type="SMART" id="SM00104">
    <property type="entry name" value="ANATO"/>
    <property type="match status" value="1"/>
</dbReference>
<keyword evidence="2" id="KW-0964">Secreted</keyword>
<dbReference type="Proteomes" id="UP001558613">
    <property type="component" value="Unassembled WGS sequence"/>
</dbReference>
<dbReference type="InterPro" id="IPR000020">
    <property type="entry name" value="Anaphylatoxin/fibulin"/>
</dbReference>
<dbReference type="SUPFAM" id="SSF47686">
    <property type="entry name" value="Anaphylotoxins (complement system)"/>
    <property type="match status" value="1"/>
</dbReference>
<dbReference type="PANTHER" id="PTHR11412:SF81">
    <property type="entry name" value="COMPLEMENT C3"/>
    <property type="match status" value="1"/>
</dbReference>
<dbReference type="InterPro" id="IPR011625">
    <property type="entry name" value="A2M_N_BRD"/>
</dbReference>
<dbReference type="CDD" id="cd00017">
    <property type="entry name" value="ANATO"/>
    <property type="match status" value="1"/>
</dbReference>
<dbReference type="Gene3D" id="1.20.50.70">
    <property type="match status" value="1"/>
</dbReference>
<sequence>MKSSKYAIPEVASTGIWKVITMFSNTPQKKFIADFESKNMCYQTFEVKLKPSKSFFYVRDDSLTVDIEAKRWRSVLEMLEVKQRPMALQKVTVNTMGGSSTLEITAKTKDPELSDEQQALKKMTAQAYIPKDGSKNYLHIGIDAARLEIVISKSQSEHWTKSRSQRSRLHIHDLEHGAILPLCGLLPCGSSEVVSDSVWVDVKDTCMGKLQLKVKDKMNYYGTGDEVKLQITGDPGAKVGLVVVDKAVSVLTRTDSLRLRLYAGGGRDSMGVFSDAGLMFQSNAAGGTITRIMPECPTPAKRKRRAESLLQITSTLAGKYSGELKQCCVDGMKDNKLGYTCERRATYIVDGPECAKAFLHCCSEVKTPQRHEN</sequence>
<evidence type="ECO:0000256" key="1">
    <source>
        <dbReference type="ARBA" id="ARBA00004613"/>
    </source>
</evidence>
<dbReference type="PROSITE" id="PS01177">
    <property type="entry name" value="ANAPHYLATOXIN_1"/>
    <property type="match status" value="1"/>
</dbReference>
<reference evidence="5 6" key="1">
    <citation type="submission" date="2023-09" db="EMBL/GenBank/DDBJ databases">
        <authorList>
            <person name="Wang M."/>
        </authorList>
    </citation>
    <scope>NUCLEOTIDE SEQUENCE [LARGE SCALE GENOMIC DNA]</scope>
    <source>
        <strain evidence="5">GT-2023</strain>
        <tissue evidence="5">Liver</tissue>
    </source>
</reference>
<dbReference type="Gene3D" id="1.20.91.20">
    <property type="entry name" value="Anaphylotoxins (complement system)"/>
    <property type="match status" value="1"/>
</dbReference>
<dbReference type="InterPro" id="IPR050473">
    <property type="entry name" value="A2M/Complement_sys"/>
</dbReference>
<dbReference type="InterPro" id="IPR013783">
    <property type="entry name" value="Ig-like_fold"/>
</dbReference>
<dbReference type="Pfam" id="PF17789">
    <property type="entry name" value="MG4"/>
    <property type="match status" value="1"/>
</dbReference>
<dbReference type="Pfam" id="PF01821">
    <property type="entry name" value="ANATO"/>
    <property type="match status" value="1"/>
</dbReference>
<dbReference type="Gene3D" id="6.20.50.160">
    <property type="match status" value="1"/>
</dbReference>
<organism evidence="5 6">
    <name type="scientific">Cirrhinus molitorella</name>
    <name type="common">mud carp</name>
    <dbReference type="NCBI Taxonomy" id="172907"/>
    <lineage>
        <taxon>Eukaryota</taxon>
        <taxon>Metazoa</taxon>
        <taxon>Chordata</taxon>
        <taxon>Craniata</taxon>
        <taxon>Vertebrata</taxon>
        <taxon>Euteleostomi</taxon>
        <taxon>Actinopterygii</taxon>
        <taxon>Neopterygii</taxon>
        <taxon>Teleostei</taxon>
        <taxon>Ostariophysi</taxon>
        <taxon>Cypriniformes</taxon>
        <taxon>Cyprinidae</taxon>
        <taxon>Labeoninae</taxon>
        <taxon>Labeonini</taxon>
        <taxon>Cirrhinus</taxon>
    </lineage>
</organism>
<dbReference type="InterPro" id="IPR040839">
    <property type="entry name" value="MG4"/>
</dbReference>
<protein>
    <recommendedName>
        <fullName evidence="4">Anaphylatoxin-like domain-containing protein</fullName>
    </recommendedName>
</protein>
<dbReference type="SMART" id="SM01359">
    <property type="entry name" value="A2M_N_2"/>
    <property type="match status" value="1"/>
</dbReference>
<feature type="domain" description="Anaphylatoxin-like" evidence="4">
    <location>
        <begin position="327"/>
        <end position="362"/>
    </location>
</feature>
<evidence type="ECO:0000256" key="2">
    <source>
        <dbReference type="ARBA" id="ARBA00022525"/>
    </source>
</evidence>
<dbReference type="PANTHER" id="PTHR11412">
    <property type="entry name" value="MACROGLOBULIN / COMPLEMENT"/>
    <property type="match status" value="1"/>
</dbReference>
<proteinExistence type="predicted"/>
<dbReference type="InterPro" id="IPR001840">
    <property type="entry name" value="Anaphylatoxn_comp_syst_dom"/>
</dbReference>
<keyword evidence="6" id="KW-1185">Reference proteome</keyword>
<keyword evidence="3" id="KW-1015">Disulfide bond</keyword>
<evidence type="ECO:0000313" key="5">
    <source>
        <dbReference type="EMBL" id="KAL1281215.1"/>
    </source>
</evidence>
<evidence type="ECO:0000259" key="4">
    <source>
        <dbReference type="PROSITE" id="PS01178"/>
    </source>
</evidence>
<gene>
    <name evidence="5" type="ORF">QQF64_000018</name>
</gene>
<comment type="caution">
    <text evidence="5">The sequence shown here is derived from an EMBL/GenBank/DDBJ whole genome shotgun (WGS) entry which is preliminary data.</text>
</comment>
<dbReference type="PROSITE" id="PS01178">
    <property type="entry name" value="ANAPHYLATOXIN_2"/>
    <property type="match status" value="1"/>
</dbReference>
<evidence type="ECO:0000313" key="6">
    <source>
        <dbReference type="Proteomes" id="UP001558613"/>
    </source>
</evidence>
<dbReference type="Pfam" id="PF07703">
    <property type="entry name" value="A2M_BRD"/>
    <property type="match status" value="1"/>
</dbReference>
<dbReference type="Gene3D" id="2.60.40.10">
    <property type="entry name" value="Immunoglobulins"/>
    <property type="match status" value="1"/>
</dbReference>
<dbReference type="InterPro" id="IPR018081">
    <property type="entry name" value="Anaphylatoxin_comp_syst"/>
</dbReference>
<comment type="subcellular location">
    <subcellularLocation>
        <location evidence="1">Secreted</location>
    </subcellularLocation>
</comment>
<accession>A0ABR3NXJ5</accession>
<dbReference type="EMBL" id="JAYMGO010000001">
    <property type="protein sequence ID" value="KAL1281215.1"/>
    <property type="molecule type" value="Genomic_DNA"/>
</dbReference>